<evidence type="ECO:0000313" key="2">
    <source>
        <dbReference type="Proteomes" id="UP000231134"/>
    </source>
</evidence>
<reference evidence="1 2" key="1">
    <citation type="submission" date="2017-11" db="EMBL/GenBank/DDBJ databases">
        <title>Animal gut microbial communities from fecal samples from Wisconsin, USA.</title>
        <authorList>
            <person name="Neumann A."/>
        </authorList>
    </citation>
    <scope>NUCLEOTIDE SEQUENCE [LARGE SCALE GENOMIC DNA]</scope>
    <source>
        <strain evidence="1 2">UWS3</strain>
    </source>
</reference>
<gene>
    <name evidence="1" type="ORF">BGX16_2675</name>
</gene>
<name>A0A2M9AAK0_9BACT</name>
<comment type="caution">
    <text evidence="1">The sequence shown here is derived from an EMBL/GenBank/DDBJ whole genome shotgun (WGS) entry which is preliminary data.</text>
</comment>
<keyword evidence="2" id="KW-1185">Reference proteome</keyword>
<organism evidence="1 2">
    <name type="scientific">Hallerella succinigenes</name>
    <dbReference type="NCBI Taxonomy" id="1896222"/>
    <lineage>
        <taxon>Bacteria</taxon>
        <taxon>Pseudomonadati</taxon>
        <taxon>Fibrobacterota</taxon>
        <taxon>Fibrobacteria</taxon>
        <taxon>Fibrobacterales</taxon>
        <taxon>Fibrobacteraceae</taxon>
        <taxon>Hallerella</taxon>
    </lineage>
</organism>
<dbReference type="Proteomes" id="UP000231134">
    <property type="component" value="Unassembled WGS sequence"/>
</dbReference>
<protein>
    <submittedName>
        <fullName evidence="1">Uncharacterized protein</fullName>
    </submittedName>
</protein>
<dbReference type="AlphaFoldDB" id="A0A2M9AAK0"/>
<dbReference type="EMBL" id="PGEX01000001">
    <property type="protein sequence ID" value="PJJ42637.1"/>
    <property type="molecule type" value="Genomic_DNA"/>
</dbReference>
<proteinExistence type="predicted"/>
<accession>A0A2M9AAK0</accession>
<evidence type="ECO:0000313" key="1">
    <source>
        <dbReference type="EMBL" id="PJJ42637.1"/>
    </source>
</evidence>
<sequence>MLWGDFQNLQSWLEPAPTFLGVETGETLNTKGTHVGMNGDVVLDRSSTLLTSIFEKRSL</sequence>